<gene>
    <name evidence="1" type="ORF">HYFRA_00004001</name>
</gene>
<sequence>MAIQASDKFQSLAFHNKTIIFALLNLEATISGGCQAQIRTLKSVIAAQEDYTRKVIVDVLQQVLDFNEDVVQPTPVQIKRQKERTVRIQVSNESLDSLRFPSMEDRFEGVAEAHQKTFAWISETKGRIRRRTTAAME</sequence>
<reference evidence="1" key="1">
    <citation type="submission" date="2021-07" db="EMBL/GenBank/DDBJ databases">
        <authorList>
            <person name="Durling M."/>
        </authorList>
    </citation>
    <scope>NUCLEOTIDE SEQUENCE</scope>
</reference>
<comment type="caution">
    <text evidence="1">The sequence shown here is derived from an EMBL/GenBank/DDBJ whole genome shotgun (WGS) entry which is preliminary data.</text>
</comment>
<proteinExistence type="predicted"/>
<keyword evidence="2" id="KW-1185">Reference proteome</keyword>
<organism evidence="1 2">
    <name type="scientific">Hymenoscyphus fraxineus</name>
    <dbReference type="NCBI Taxonomy" id="746836"/>
    <lineage>
        <taxon>Eukaryota</taxon>
        <taxon>Fungi</taxon>
        <taxon>Dikarya</taxon>
        <taxon>Ascomycota</taxon>
        <taxon>Pezizomycotina</taxon>
        <taxon>Leotiomycetes</taxon>
        <taxon>Helotiales</taxon>
        <taxon>Helotiaceae</taxon>
        <taxon>Hymenoscyphus</taxon>
    </lineage>
</organism>
<accession>A0A9N9KMF1</accession>
<evidence type="ECO:0000313" key="1">
    <source>
        <dbReference type="EMBL" id="CAG8949683.1"/>
    </source>
</evidence>
<name>A0A9N9KMF1_9HELO</name>
<evidence type="ECO:0000313" key="2">
    <source>
        <dbReference type="Proteomes" id="UP000696280"/>
    </source>
</evidence>
<dbReference type="AlphaFoldDB" id="A0A9N9KMF1"/>
<protein>
    <submittedName>
        <fullName evidence="1">Uncharacterized protein</fullName>
    </submittedName>
</protein>
<dbReference type="Proteomes" id="UP000696280">
    <property type="component" value="Unassembled WGS sequence"/>
</dbReference>
<dbReference type="OrthoDB" id="443402at2759"/>
<dbReference type="EMBL" id="CAJVRL010000025">
    <property type="protein sequence ID" value="CAG8949683.1"/>
    <property type="molecule type" value="Genomic_DNA"/>
</dbReference>